<evidence type="ECO:0000313" key="2">
    <source>
        <dbReference type="Proteomes" id="UP000026739"/>
    </source>
</evidence>
<reference evidence="1 2" key="1">
    <citation type="submission" date="2013-12" db="EMBL/GenBank/DDBJ databases">
        <authorList>
            <person name="Formusa P.A."/>
            <person name="Habash M."/>
            <person name="Lee H."/>
            <person name="Trevors J.T."/>
        </authorList>
    </citation>
    <scope>NUCLEOTIDE SEQUENCE [LARGE SCALE GENOMIC DNA]</scope>
    <source>
        <strain evidence="1 2">PD30</strain>
    </source>
</reference>
<dbReference type="EMBL" id="AZQQ01000080">
    <property type="protein sequence ID" value="KDD68059.1"/>
    <property type="molecule type" value="Genomic_DNA"/>
</dbReference>
<dbReference type="eggNOG" id="COG3209">
    <property type="taxonomic scope" value="Bacteria"/>
</dbReference>
<protein>
    <submittedName>
        <fullName evidence="1">Toxin</fullName>
    </submittedName>
</protein>
<dbReference type="InterPro" id="IPR050708">
    <property type="entry name" value="T6SS_VgrG/RHS"/>
</dbReference>
<evidence type="ECO:0000313" key="1">
    <source>
        <dbReference type="EMBL" id="KDD68059.1"/>
    </source>
</evidence>
<comment type="caution">
    <text evidence="1">The sequence shown here is derived from an EMBL/GenBank/DDBJ whole genome shotgun (WGS) entry which is preliminary data.</text>
</comment>
<dbReference type="InterPro" id="IPR022385">
    <property type="entry name" value="Rhs_assc_core"/>
</dbReference>
<accession>A0A059L229</accession>
<name>A0A059L229_9PSED</name>
<dbReference type="PANTHER" id="PTHR32305:SF15">
    <property type="entry name" value="PROTEIN RHSA-RELATED"/>
    <property type="match status" value="1"/>
</dbReference>
<dbReference type="RefSeq" id="WP_033058175.1">
    <property type="nucleotide sequence ID" value="NZ_AZQQ01000080.1"/>
</dbReference>
<proteinExistence type="predicted"/>
<dbReference type="Gene3D" id="2.180.10.10">
    <property type="entry name" value="RHS repeat-associated core"/>
    <property type="match status" value="1"/>
</dbReference>
<dbReference type="PANTHER" id="PTHR32305">
    <property type="match status" value="1"/>
</dbReference>
<dbReference type="Proteomes" id="UP000026739">
    <property type="component" value="Unassembled WGS sequence"/>
</dbReference>
<dbReference type="AlphaFoldDB" id="A0A059L229"/>
<dbReference type="NCBIfam" id="TIGR03696">
    <property type="entry name" value="Rhs_assc_core"/>
    <property type="match status" value="1"/>
</dbReference>
<gene>
    <name evidence="1" type="ORF">V466_16840</name>
</gene>
<organism evidence="1 2">
    <name type="scientific">Pseudomonas mandelii PD30</name>
    <dbReference type="NCBI Taxonomy" id="1419583"/>
    <lineage>
        <taxon>Bacteria</taxon>
        <taxon>Pseudomonadati</taxon>
        <taxon>Pseudomonadota</taxon>
        <taxon>Gammaproteobacteria</taxon>
        <taxon>Pseudomonadales</taxon>
        <taxon>Pseudomonadaceae</taxon>
        <taxon>Pseudomonas</taxon>
    </lineage>
</organism>
<sequence length="927" mass="104538">MSTTIHHHTPTLNVVDGRGFQVREVTYLCNESIAQPQARIARYVHEINGQVVEQRSSASVITADSKQLRSLSGALLLTQSIDAGWRLTFFGEAGQVAEKWDSRGNHWQTHHDNQLRPTVTYEKPDGKNRQAIERFTYADNSTDHAKTNQCGRLIRHDDPAGKLLLSEYDLTGKLLSETRHFLKDLQAPDWPEELDKRDELLENDTAHTTHWQYAPTGEILKQKDAKRHTQYFWFDVAGQLKKVTLQLDGVIKHTLILDQVRYNALGQIESQTLGGKITSAAVYTPENGHMNQLKTSRAGKALQELHYAYDAVGNVLNVEDHTKPEQHNANQRIEPISTYVYDSLYQLTQASGREEHGARIHAPLPDWLPSPGDRSRLRNFTQRYTYDERANLIKLQHQCEGNNYTREMGIAPDSNRGLLWKTGDPTPDFAKGFDTNGNLQLLQAGQPMEWNARNQLQRVTLVERTEQAADAESYFYDGNGQRVRKRQIQKAHALIHCNDVTYLPGLEIRESTKEKLDVITVQAGRCSVRCLHWSQGTPSAITNDALHYSFDDHLGSNTMELDAEGNLISEEGYYPYGGTAWRAARTELEAKYRTIRYSGKERDASGLYYYGQRYYAPWLQRWISPDPAGAVDGLNLYCMVGNNPVRFIDHQGLGKDDIVTDFAAKGRARSQQIMSSASQVYPGTTPAKRESFRKKNIGTNPDYKFTKGVLKDHLVAHSYAVDTEHEQTFMDFFNIAAPKKGPTDYKGVDAGYEGSATSTEFYLNFGSYKINNTAEYMMDLSTRYSAANDDLLHKRSFTEAELIADPTLSRTTSQSNELQPYTRELIATHIEHSDGIIPIRAGGPGAHSEVRLLNSVVALYPNRAERLLTDLHLFTDTLMKGDVPVAFPACHNCSGIIPQGINIPTGRSIRDYQSFNAHVLSIRSAEH</sequence>